<evidence type="ECO:0000313" key="3">
    <source>
        <dbReference type="EMBL" id="EMR63693.1"/>
    </source>
</evidence>
<dbReference type="OrthoDB" id="507128at2759"/>
<evidence type="ECO:0000259" key="2">
    <source>
        <dbReference type="Pfam" id="PF22807"/>
    </source>
</evidence>
<keyword evidence="4" id="KW-1185">Reference proteome</keyword>
<sequence>MLGHAVFGIAVAGLLPGALAQECTPLTPVAEPVVADGYEVRVLLNDLEYPRHLVVDSEGNLLVAQQGGVGVSRVILEETAEGEVCATLSEVLIADAALNHGIALTPDGTTLFVSKLASVDAYPYDALAGTVGEKKTVISGMSNGGHITRSLLVPSTAPDLLYVTRGSDGNIDNATTDTATARSILKAFNVTEILTTPVDYAAGGEIIGWGLRNSVGLGEDPSTGGIWTVENSADEVHRSGVDLHNENPAEELNYHGVAGDTANELLGANYGYPVCFAAWGTADIPEGDGITVGSQFGGVDGTPYDEVAPSAGSLAEVDEFCRAERQGPRLVFNSHTAPLDVRFKEDGSAAFVAFHGSWNRSPPDGYRLGRIEFSNGQPVAEVEDTEAVNYIIKNQDNAQCPTNCFRPVGLAFDSQGRLFMTSDSTGELFVITGA</sequence>
<dbReference type="STRING" id="1287681.M7SHF9"/>
<protein>
    <submittedName>
        <fullName evidence="3">Putative nhl repeat-containing protein</fullName>
    </submittedName>
</protein>
<gene>
    <name evidence="3" type="ORF">UCREL1_9359</name>
</gene>
<dbReference type="SUPFAM" id="SSF50952">
    <property type="entry name" value="Soluble quinoprotein glucose dehydrogenase"/>
    <property type="match status" value="1"/>
</dbReference>
<organism evidence="3 4">
    <name type="scientific">Eutypa lata (strain UCR-EL1)</name>
    <name type="common">Grapevine dieback disease fungus</name>
    <name type="synonym">Eutypa armeniacae</name>
    <dbReference type="NCBI Taxonomy" id="1287681"/>
    <lineage>
        <taxon>Eukaryota</taxon>
        <taxon>Fungi</taxon>
        <taxon>Dikarya</taxon>
        <taxon>Ascomycota</taxon>
        <taxon>Pezizomycotina</taxon>
        <taxon>Sordariomycetes</taxon>
        <taxon>Xylariomycetidae</taxon>
        <taxon>Xylariales</taxon>
        <taxon>Diatrypaceae</taxon>
        <taxon>Eutypa</taxon>
    </lineage>
</organism>
<feature type="chain" id="PRO_5004084776" evidence="1">
    <location>
        <begin position="21"/>
        <end position="434"/>
    </location>
</feature>
<keyword evidence="1" id="KW-0732">Signal</keyword>
<dbReference type="Pfam" id="PF22807">
    <property type="entry name" value="TrAA12"/>
    <property type="match status" value="1"/>
</dbReference>
<dbReference type="InterPro" id="IPR054539">
    <property type="entry name" value="Beta-prop_PDH"/>
</dbReference>
<accession>M7SHF9</accession>
<dbReference type="InterPro" id="IPR011041">
    <property type="entry name" value="Quinoprot_gluc/sorb_DH_b-prop"/>
</dbReference>
<evidence type="ECO:0000313" key="4">
    <source>
        <dbReference type="Proteomes" id="UP000012174"/>
    </source>
</evidence>
<dbReference type="KEGG" id="ela:UCREL1_9359"/>
<proteinExistence type="predicted"/>
<evidence type="ECO:0000256" key="1">
    <source>
        <dbReference type="SAM" id="SignalP"/>
    </source>
</evidence>
<dbReference type="Proteomes" id="UP000012174">
    <property type="component" value="Unassembled WGS sequence"/>
</dbReference>
<dbReference type="OMA" id="WPYCYWG"/>
<dbReference type="InterPro" id="IPR011042">
    <property type="entry name" value="6-blade_b-propeller_TolB-like"/>
</dbReference>
<dbReference type="Gene3D" id="2.120.10.30">
    <property type="entry name" value="TolB, C-terminal domain"/>
    <property type="match status" value="1"/>
</dbReference>
<feature type="signal peptide" evidence="1">
    <location>
        <begin position="1"/>
        <end position="20"/>
    </location>
</feature>
<name>M7SHF9_EUTLA</name>
<reference evidence="4" key="1">
    <citation type="journal article" date="2013" name="Genome Announc.">
        <title>Draft genome sequence of the grapevine dieback fungus Eutypa lata UCR-EL1.</title>
        <authorList>
            <person name="Blanco-Ulate B."/>
            <person name="Rolshausen P.E."/>
            <person name="Cantu D."/>
        </authorList>
    </citation>
    <scope>NUCLEOTIDE SEQUENCE [LARGE SCALE GENOMIC DNA]</scope>
    <source>
        <strain evidence="4">UCR-EL1</strain>
    </source>
</reference>
<dbReference type="EMBL" id="KB707185">
    <property type="protein sequence ID" value="EMR63693.1"/>
    <property type="molecule type" value="Genomic_DNA"/>
</dbReference>
<feature type="domain" description="Pyrroloquinoline quinone-dependent pyranose dehydrogenase beta-propeller" evidence="2">
    <location>
        <begin position="32"/>
        <end position="433"/>
    </location>
</feature>
<dbReference type="eggNOG" id="ENOG502QPZ1">
    <property type="taxonomic scope" value="Eukaryota"/>
</dbReference>
<dbReference type="HOGENOM" id="CLU_039534_1_1_1"/>
<dbReference type="AlphaFoldDB" id="M7SHF9"/>